<dbReference type="EMBL" id="DXBS01000150">
    <property type="protein sequence ID" value="HIZ25413.1"/>
    <property type="molecule type" value="Genomic_DNA"/>
</dbReference>
<dbReference type="InterPro" id="IPR032427">
    <property type="entry name" value="P22_portal"/>
</dbReference>
<sequence>MNGEITEKTAKEKRAEALVKDVTADFEARREMRRSLERGWQLNMNFVSGNQYCDIGAAGELEEETAEFYWQSRRCFNHIAPTLDTRIARLAKVRPSLEVRAFSDSDDDMKTARLCSNILKAVRNRIDLDGIIDRATLWSETCGTAFYKIVWNYEDGKVIGTDDTGHSIREGDVNVVALSPFEVYPDSLTAEGMEEVESLIHAKAVPVSQIKERFGVEIEGETITDFPFVPFSSASGWRRPIDGAAQPALQDAVILIERYTRPNGEHPNGRLEIVAADKLLYEGDLPYRNGDRGERVLPFVRQTCIALAGAFFGTSVVDRMIPLQRAYNAVRNRKHEFLNRLSMGVIAVEDGSVDAEDLAEDGLYPGKVLVYRRGSEKPGFLESGTLPSEFEKEEERLSGEFILVSGMSEISRNSANPTHVTSATGLQLLIDQDVNRMHMSVESMERAVREAGKQILHLYKQFAGASRVMRMTGTGGYAELFEFSRSDISADDVQFVSGYERTAEQRKEDILYLLSLGLLRDENGNFSDDTRNRVLEALGYGSFDNARDISHLHLKKAEKENILLETMDVEADAYDDHALHTTEHVRALLSGGEEDAVRRERILRHLASHQKFGGEK</sequence>
<evidence type="ECO:0000313" key="1">
    <source>
        <dbReference type="EMBL" id="HIZ25413.1"/>
    </source>
</evidence>
<proteinExistence type="predicted"/>
<protein>
    <recommendedName>
        <fullName evidence="3">Portal protein</fullName>
    </recommendedName>
</protein>
<dbReference type="Proteomes" id="UP000824044">
    <property type="component" value="Unassembled WGS sequence"/>
</dbReference>
<organism evidence="1 2">
    <name type="scientific">Candidatus Gallimonas intestinigallinarum</name>
    <dbReference type="NCBI Taxonomy" id="2838604"/>
    <lineage>
        <taxon>Bacteria</taxon>
        <taxon>Bacillati</taxon>
        <taxon>Bacillota</taxon>
        <taxon>Clostridia</taxon>
        <taxon>Candidatus Gallimonas</taxon>
    </lineage>
</organism>
<reference evidence="1" key="2">
    <citation type="submission" date="2021-04" db="EMBL/GenBank/DDBJ databases">
        <authorList>
            <person name="Gilroy R."/>
        </authorList>
    </citation>
    <scope>NUCLEOTIDE SEQUENCE</scope>
    <source>
        <strain evidence="1">CHK33-5263</strain>
    </source>
</reference>
<reference evidence="1" key="1">
    <citation type="journal article" date="2021" name="PeerJ">
        <title>Extensive microbial diversity within the chicken gut microbiome revealed by metagenomics and culture.</title>
        <authorList>
            <person name="Gilroy R."/>
            <person name="Ravi A."/>
            <person name="Getino M."/>
            <person name="Pursley I."/>
            <person name="Horton D.L."/>
            <person name="Alikhan N.F."/>
            <person name="Baker D."/>
            <person name="Gharbi K."/>
            <person name="Hall N."/>
            <person name="Watson M."/>
            <person name="Adriaenssens E.M."/>
            <person name="Foster-Nyarko E."/>
            <person name="Jarju S."/>
            <person name="Secka A."/>
            <person name="Antonio M."/>
            <person name="Oren A."/>
            <person name="Chaudhuri R.R."/>
            <person name="La Ragione R."/>
            <person name="Hildebrand F."/>
            <person name="Pallen M.J."/>
        </authorList>
    </citation>
    <scope>NUCLEOTIDE SEQUENCE</scope>
    <source>
        <strain evidence="1">CHK33-5263</strain>
    </source>
</reference>
<dbReference type="Pfam" id="PF16510">
    <property type="entry name" value="P22_portal"/>
    <property type="match status" value="1"/>
</dbReference>
<accession>A0A9D2DYL2</accession>
<evidence type="ECO:0008006" key="3">
    <source>
        <dbReference type="Google" id="ProtNLM"/>
    </source>
</evidence>
<gene>
    <name evidence="1" type="ORF">H9812_08135</name>
</gene>
<evidence type="ECO:0000313" key="2">
    <source>
        <dbReference type="Proteomes" id="UP000824044"/>
    </source>
</evidence>
<name>A0A9D2DYL2_9FIRM</name>
<comment type="caution">
    <text evidence="1">The sequence shown here is derived from an EMBL/GenBank/DDBJ whole genome shotgun (WGS) entry which is preliminary data.</text>
</comment>
<dbReference type="AlphaFoldDB" id="A0A9D2DYL2"/>